<evidence type="ECO:0000313" key="2">
    <source>
        <dbReference type="Proteomes" id="UP001158066"/>
    </source>
</evidence>
<dbReference type="Proteomes" id="UP001158066">
    <property type="component" value="Unassembled WGS sequence"/>
</dbReference>
<comment type="caution">
    <text evidence="1">The sequence shown here is derived from an EMBL/GenBank/DDBJ whole genome shotgun (WGS) entry which is preliminary data.</text>
</comment>
<gene>
    <name evidence="1" type="ORF">SAMN06296020_10229</name>
</gene>
<accession>A0AA45WUA6</accession>
<dbReference type="RefSeq" id="WP_283407947.1">
    <property type="nucleotide sequence ID" value="NZ_FXUF01000002.1"/>
</dbReference>
<dbReference type="AlphaFoldDB" id="A0AA45WUA6"/>
<evidence type="ECO:0000313" key="1">
    <source>
        <dbReference type="EMBL" id="SMP43064.1"/>
    </source>
</evidence>
<dbReference type="EMBL" id="FXUF01000002">
    <property type="protein sequence ID" value="SMP43064.1"/>
    <property type="molecule type" value="Genomic_DNA"/>
</dbReference>
<sequence length="48" mass="5307">MGGKGANLGEMMGRALFFLLLFLMSPRAIPQEAVLKARLTKAEKQPFQ</sequence>
<organism evidence="1 2">
    <name type="scientific">Anoxynatronum buryatiense</name>
    <dbReference type="NCBI Taxonomy" id="489973"/>
    <lineage>
        <taxon>Bacteria</taxon>
        <taxon>Bacillati</taxon>
        <taxon>Bacillota</taxon>
        <taxon>Clostridia</taxon>
        <taxon>Eubacteriales</taxon>
        <taxon>Clostridiaceae</taxon>
        <taxon>Anoxynatronum</taxon>
    </lineage>
</organism>
<reference evidence="1" key="1">
    <citation type="submission" date="2017-05" db="EMBL/GenBank/DDBJ databases">
        <authorList>
            <person name="Varghese N."/>
            <person name="Submissions S."/>
        </authorList>
    </citation>
    <scope>NUCLEOTIDE SEQUENCE</scope>
    <source>
        <strain evidence="1">Su22</strain>
    </source>
</reference>
<name>A0AA45WUA6_9CLOT</name>
<protein>
    <submittedName>
        <fullName evidence="1">Uncharacterized protein</fullName>
    </submittedName>
</protein>
<proteinExistence type="predicted"/>
<keyword evidence="2" id="KW-1185">Reference proteome</keyword>